<gene>
    <name evidence="1" type="ORF">H2O64_05570</name>
</gene>
<evidence type="ECO:0000313" key="1">
    <source>
        <dbReference type="EMBL" id="MBC8754130.1"/>
    </source>
</evidence>
<evidence type="ECO:0000313" key="2">
    <source>
        <dbReference type="Proteomes" id="UP000619238"/>
    </source>
</evidence>
<name>A0ABR7Q6E1_9FLAO</name>
<dbReference type="RefSeq" id="WP_187561182.1">
    <property type="nucleotide sequence ID" value="NZ_JACGWS010000003.1"/>
</dbReference>
<proteinExistence type="predicted"/>
<keyword evidence="2" id="KW-1185">Reference proteome</keyword>
<reference evidence="1 2" key="1">
    <citation type="submission" date="2020-07" db="EMBL/GenBank/DDBJ databases">
        <title>Description of Kordia aestuariivivens sp. nov., isolated from a tidal flat.</title>
        <authorList>
            <person name="Park S."/>
            <person name="Yoon J.-H."/>
        </authorList>
    </citation>
    <scope>NUCLEOTIDE SEQUENCE [LARGE SCALE GENOMIC DNA]</scope>
    <source>
        <strain evidence="1 2">YSTF-M3</strain>
    </source>
</reference>
<dbReference type="EMBL" id="JACGWS010000003">
    <property type="protein sequence ID" value="MBC8754130.1"/>
    <property type="molecule type" value="Genomic_DNA"/>
</dbReference>
<comment type="caution">
    <text evidence="1">The sequence shown here is derived from an EMBL/GenBank/DDBJ whole genome shotgun (WGS) entry which is preliminary data.</text>
</comment>
<dbReference type="Proteomes" id="UP000619238">
    <property type="component" value="Unassembled WGS sequence"/>
</dbReference>
<accession>A0ABR7Q6E1</accession>
<protein>
    <submittedName>
        <fullName evidence="1">Uncharacterized protein</fullName>
    </submittedName>
</protein>
<organism evidence="1 2">
    <name type="scientific">Kordia aestuariivivens</name>
    <dbReference type="NCBI Taxonomy" id="2759037"/>
    <lineage>
        <taxon>Bacteria</taxon>
        <taxon>Pseudomonadati</taxon>
        <taxon>Bacteroidota</taxon>
        <taxon>Flavobacteriia</taxon>
        <taxon>Flavobacteriales</taxon>
        <taxon>Flavobacteriaceae</taxon>
        <taxon>Kordia</taxon>
    </lineage>
</organism>
<sequence>MREESEIKNVCNKFIEGRVAFDKGDASMLKQITTDSLFLIIELNEEYAKLLGAGGATRIREDIRNIRIRNANIEGDCAICTTSLGDYYMINLCKDNEQWKVKGENYSYPTVGQINRTKDKIEKQKKFLLEKPAVDSVLKVVNSFHKAVKTYFLTEDLTILSKTCDAATFKIVKDIYRYTKKENKLKDLKEEIKFPKALAVDCLFEKEKVACKFYDEETYLNLRKINNNYTVTGLNKIDSDKITQNTIKEQYLDLLRTLYLLRTKKYWNKMKFMANSR</sequence>